<dbReference type="EMBL" id="CAJFCJ010000031">
    <property type="protein sequence ID" value="CAD5126009.1"/>
    <property type="molecule type" value="Genomic_DNA"/>
</dbReference>
<name>A0A7I8WCU4_9ANNE</name>
<proteinExistence type="inferred from homology"/>
<dbReference type="InterPro" id="IPR029052">
    <property type="entry name" value="Metallo-depent_PP-like"/>
</dbReference>
<dbReference type="Pfam" id="PF00149">
    <property type="entry name" value="Metallophos"/>
    <property type="match status" value="1"/>
</dbReference>
<gene>
    <name evidence="3" type="ORF">DGYR_LOCUS13297</name>
</gene>
<dbReference type="InterPro" id="IPR051693">
    <property type="entry name" value="UPF0046_metallophosphoest"/>
</dbReference>
<keyword evidence="4" id="KW-1185">Reference proteome</keyword>
<evidence type="ECO:0000256" key="1">
    <source>
        <dbReference type="ARBA" id="ARBA00007993"/>
    </source>
</evidence>
<dbReference type="AlphaFoldDB" id="A0A7I8WCU4"/>
<sequence length="249" mass="28330">MAGNKSAFKHEKIGSGKLKARVVIVSDTHGCHNKLLPSIPDGDIFIHAGDFIYYDDHSTKDFKGACLQVDEFFSKLTHKRKFIVFGNHDQPFCDIASDVIRDSLKNVECLLDEMVEVDGLRIYGSPWTVRRESSSATSFTKQREDMKDVWEKVPRDLDILVTHSPPYALLDGEPEGTTPCKIKCRDHPHLGCPHLRKAILEDIKAKMHVFGHNHRSNGLYRYSKCKTLFCNAAIDMRMYGLPIVVDFHE</sequence>
<dbReference type="OrthoDB" id="630188at2759"/>
<feature type="domain" description="Calcineurin-like phosphoesterase" evidence="2">
    <location>
        <begin position="21"/>
        <end position="215"/>
    </location>
</feature>
<dbReference type="Proteomes" id="UP000549394">
    <property type="component" value="Unassembled WGS sequence"/>
</dbReference>
<dbReference type="PANTHER" id="PTHR12905">
    <property type="entry name" value="METALLOPHOSPHOESTERASE"/>
    <property type="match status" value="1"/>
</dbReference>
<evidence type="ECO:0000259" key="2">
    <source>
        <dbReference type="Pfam" id="PF00149"/>
    </source>
</evidence>
<comment type="caution">
    <text evidence="3">The sequence shown here is derived from an EMBL/GenBank/DDBJ whole genome shotgun (WGS) entry which is preliminary data.</text>
</comment>
<evidence type="ECO:0000313" key="3">
    <source>
        <dbReference type="EMBL" id="CAD5126009.1"/>
    </source>
</evidence>
<dbReference type="InterPro" id="IPR004843">
    <property type="entry name" value="Calcineurin-like_PHP"/>
</dbReference>
<organism evidence="3 4">
    <name type="scientific">Dimorphilus gyrociliatus</name>
    <dbReference type="NCBI Taxonomy" id="2664684"/>
    <lineage>
        <taxon>Eukaryota</taxon>
        <taxon>Metazoa</taxon>
        <taxon>Spiralia</taxon>
        <taxon>Lophotrochozoa</taxon>
        <taxon>Annelida</taxon>
        <taxon>Polychaeta</taxon>
        <taxon>Polychaeta incertae sedis</taxon>
        <taxon>Dinophilidae</taxon>
        <taxon>Dimorphilus</taxon>
    </lineage>
</organism>
<dbReference type="PANTHER" id="PTHR12905:SF0">
    <property type="entry name" value="CALCINEURIN-LIKE PHOSPHOESTERASE DOMAIN-CONTAINING PROTEIN"/>
    <property type="match status" value="1"/>
</dbReference>
<dbReference type="SUPFAM" id="SSF56300">
    <property type="entry name" value="Metallo-dependent phosphatases"/>
    <property type="match status" value="1"/>
</dbReference>
<protein>
    <recommendedName>
        <fullName evidence="2">Calcineurin-like phosphoesterase domain-containing protein</fullName>
    </recommendedName>
</protein>
<comment type="similarity">
    <text evidence="1">Belongs to the UPF0046 family.</text>
</comment>
<dbReference type="Gene3D" id="3.60.21.10">
    <property type="match status" value="1"/>
</dbReference>
<evidence type="ECO:0000313" key="4">
    <source>
        <dbReference type="Proteomes" id="UP000549394"/>
    </source>
</evidence>
<reference evidence="3 4" key="1">
    <citation type="submission" date="2020-08" db="EMBL/GenBank/DDBJ databases">
        <authorList>
            <person name="Hejnol A."/>
        </authorList>
    </citation>
    <scope>NUCLEOTIDE SEQUENCE [LARGE SCALE GENOMIC DNA]</scope>
</reference>
<dbReference type="GO" id="GO:0016787">
    <property type="term" value="F:hydrolase activity"/>
    <property type="evidence" value="ECO:0007669"/>
    <property type="project" value="InterPro"/>
</dbReference>
<accession>A0A7I8WCU4</accession>